<name>A0ABS7VFQ7_9GAMM</name>
<keyword evidence="1" id="KW-0732">Signal</keyword>
<dbReference type="PROSITE" id="PS51257">
    <property type="entry name" value="PROKAR_LIPOPROTEIN"/>
    <property type="match status" value="1"/>
</dbReference>
<evidence type="ECO:0000313" key="3">
    <source>
        <dbReference type="Proteomes" id="UP000774958"/>
    </source>
</evidence>
<sequence>MIKRLLSVGVVVLLAGCATFQGGMPDLPFNTEEELGIVKANLKDAASVNTYYNSPSLETRNKFIASRLVITNIEYLKYIKNLSAEESQIHSATDILVLSLDVAATAFSPVTTKTILSSLSSVTGGTRMAIDKNAYADKAMSALVSAMNAQRKEVLKRIVVGSAMSLNGYTFEQALSDINDYYLAGTINGALSSIQRDAAVKEAAADSAITVAMGKRDSNFVDANIQARVDKMLGAVSKLTDQQLFDLVSSPPVTNAEIAKVVAARDPGNLRTNNRDAAIKIIKMMIVLSNRDEKSLFAWEASVKSVAN</sequence>
<evidence type="ECO:0000313" key="2">
    <source>
        <dbReference type="EMBL" id="MBZ6067965.1"/>
    </source>
</evidence>
<organism evidence="2 3">
    <name type="scientific">Aeromonas schubertii</name>
    <dbReference type="NCBI Taxonomy" id="652"/>
    <lineage>
        <taxon>Bacteria</taxon>
        <taxon>Pseudomonadati</taxon>
        <taxon>Pseudomonadota</taxon>
        <taxon>Gammaproteobacteria</taxon>
        <taxon>Aeromonadales</taxon>
        <taxon>Aeromonadaceae</taxon>
        <taxon>Aeromonas</taxon>
    </lineage>
</organism>
<feature type="chain" id="PRO_5045090121" description="Lipoprotein" evidence="1">
    <location>
        <begin position="21"/>
        <end position="308"/>
    </location>
</feature>
<evidence type="ECO:0000256" key="1">
    <source>
        <dbReference type="SAM" id="SignalP"/>
    </source>
</evidence>
<feature type="signal peptide" evidence="1">
    <location>
        <begin position="1"/>
        <end position="20"/>
    </location>
</feature>
<proteinExistence type="predicted"/>
<protein>
    <recommendedName>
        <fullName evidence="4">Lipoprotein</fullName>
    </recommendedName>
</protein>
<evidence type="ECO:0008006" key="4">
    <source>
        <dbReference type="Google" id="ProtNLM"/>
    </source>
</evidence>
<keyword evidence="3" id="KW-1185">Reference proteome</keyword>
<dbReference type="EMBL" id="JAIRBT010000030">
    <property type="protein sequence ID" value="MBZ6067965.1"/>
    <property type="molecule type" value="Genomic_DNA"/>
</dbReference>
<comment type="caution">
    <text evidence="2">The sequence shown here is derived from an EMBL/GenBank/DDBJ whole genome shotgun (WGS) entry which is preliminary data.</text>
</comment>
<accession>A0ABS7VFQ7</accession>
<dbReference type="Proteomes" id="UP000774958">
    <property type="component" value="Unassembled WGS sequence"/>
</dbReference>
<gene>
    <name evidence="2" type="ORF">LA374_17370</name>
</gene>
<reference evidence="2 3" key="1">
    <citation type="submission" date="2021-09" db="EMBL/GenBank/DDBJ databases">
        <title>Aeromonas schubertii isolated from Asian sea bass.</title>
        <authorList>
            <person name="Pinpimai K."/>
        </authorList>
    </citation>
    <scope>NUCLEOTIDE SEQUENCE [LARGE SCALE GENOMIC DNA]</scope>
    <source>
        <strain evidence="2 3">CHULA2021a</strain>
    </source>
</reference>
<dbReference type="RefSeq" id="WP_224163545.1">
    <property type="nucleotide sequence ID" value="NZ_JAIRBT010000030.1"/>
</dbReference>